<reference evidence="2" key="1">
    <citation type="submission" date="2023-01" db="EMBL/GenBank/DDBJ databases">
        <title>Sulfurovum sp. zt1-1 genome assembly.</title>
        <authorList>
            <person name="Wang J."/>
        </authorList>
    </citation>
    <scope>NUCLEOTIDE SEQUENCE</scope>
    <source>
        <strain evidence="2">Zt1-1</strain>
    </source>
</reference>
<proteinExistence type="predicted"/>
<accession>A0ABT7QX37</accession>
<evidence type="ECO:0000259" key="1">
    <source>
        <dbReference type="Pfam" id="PF17131"/>
    </source>
</evidence>
<name>A0ABT7QX37_9BACT</name>
<dbReference type="InterPro" id="IPR033399">
    <property type="entry name" value="TP_0789-like"/>
</dbReference>
<dbReference type="EMBL" id="JAQIBD010000001">
    <property type="protein sequence ID" value="MDM5271388.1"/>
    <property type="molecule type" value="Genomic_DNA"/>
</dbReference>
<evidence type="ECO:0000313" key="2">
    <source>
        <dbReference type="EMBL" id="MDM5271388.1"/>
    </source>
</evidence>
<dbReference type="CDD" id="cd16329">
    <property type="entry name" value="LolA_like"/>
    <property type="match status" value="1"/>
</dbReference>
<dbReference type="RefSeq" id="WP_289412801.1">
    <property type="nucleotide sequence ID" value="NZ_JAQIBD010000001.1"/>
</dbReference>
<dbReference type="Pfam" id="PF17131">
    <property type="entry name" value="LolA_like"/>
    <property type="match status" value="1"/>
</dbReference>
<organism evidence="2 3">
    <name type="scientific">Sulfurovum zhangzhouensis</name>
    <dbReference type="NCBI Taxonomy" id="3019067"/>
    <lineage>
        <taxon>Bacteria</taxon>
        <taxon>Pseudomonadati</taxon>
        <taxon>Campylobacterota</taxon>
        <taxon>Epsilonproteobacteria</taxon>
        <taxon>Campylobacterales</taxon>
        <taxon>Sulfurovaceae</taxon>
        <taxon>Sulfurovum</taxon>
    </lineage>
</organism>
<keyword evidence="3" id="KW-1185">Reference proteome</keyword>
<comment type="caution">
    <text evidence="2">The sequence shown here is derived from an EMBL/GenBank/DDBJ whole genome shotgun (WGS) entry which is preliminary data.</text>
</comment>
<feature type="domain" description="Uncharacterized protein TP-0789" evidence="1">
    <location>
        <begin position="68"/>
        <end position="249"/>
    </location>
</feature>
<dbReference type="Gene3D" id="2.50.20.10">
    <property type="entry name" value="Lipoprotein localisation LolA/LolB/LppX"/>
    <property type="match status" value="1"/>
</dbReference>
<gene>
    <name evidence="2" type="ORF">PGH07_04295</name>
</gene>
<keyword evidence="2" id="KW-0449">Lipoprotein</keyword>
<sequence length="249" mass="28572">MKKIILIGMIGIASLGAESSLEVAKKSFERISGYKSSISKTTMVLKNAQGIENKRQLIIKRLENKNGDKSLIHFIYPLDIKGTKLLSFEQIGKDDKQWLYMPALKRIKRISSRNKSGSFMASEFSYEDISSQNYKNYTYSGDAKVVKKNNTSYFKVVRIPKDQNSGYSKQIVYIDSSTYLARSGEYYDKLGKLLKEVEFLQYKKIDGVYRIQKINMQNIQNGKSTMLIWDEDQINIGLGEADFSKKELQ</sequence>
<evidence type="ECO:0000313" key="3">
    <source>
        <dbReference type="Proteomes" id="UP001169069"/>
    </source>
</evidence>
<dbReference type="Proteomes" id="UP001169069">
    <property type="component" value="Unassembled WGS sequence"/>
</dbReference>
<protein>
    <submittedName>
        <fullName evidence="2">Outer membrane lipoprotein-sorting protein</fullName>
    </submittedName>
</protein>